<dbReference type="FunFam" id="3.60.10.10:FF:000060">
    <property type="entry name" value="Uncharacterized protein, isoform C"/>
    <property type="match status" value="1"/>
</dbReference>
<evidence type="ECO:0000259" key="2">
    <source>
        <dbReference type="SMART" id="SM00128"/>
    </source>
</evidence>
<proteinExistence type="inferred from homology"/>
<dbReference type="GO" id="GO:0001726">
    <property type="term" value="C:ruffle"/>
    <property type="evidence" value="ECO:0007669"/>
    <property type="project" value="TreeGrafter"/>
</dbReference>
<comment type="similarity">
    <text evidence="1">Belongs to the inositol 1,4,5-trisphosphate 5-phosphatase type II family.</text>
</comment>
<dbReference type="AlphaFoldDB" id="A0A7R9APF2"/>
<evidence type="ECO:0000313" key="3">
    <source>
        <dbReference type="EMBL" id="CAD7257915.1"/>
    </source>
</evidence>
<dbReference type="PANTHER" id="PTHR11200:SF275">
    <property type="entry name" value="LD06095P"/>
    <property type="match status" value="1"/>
</dbReference>
<accession>A0A7R9APF2</accession>
<evidence type="ECO:0000256" key="1">
    <source>
        <dbReference type="ARBA" id="ARBA00005910"/>
    </source>
</evidence>
<name>A0A7R9APF2_TIMSH</name>
<protein>
    <recommendedName>
        <fullName evidence="2">Inositol polyphosphate-related phosphatase domain-containing protein</fullName>
    </recommendedName>
</protein>
<organism evidence="3">
    <name type="scientific">Timema shepardi</name>
    <name type="common">Walking stick</name>
    <dbReference type="NCBI Taxonomy" id="629360"/>
    <lineage>
        <taxon>Eukaryota</taxon>
        <taxon>Metazoa</taxon>
        <taxon>Ecdysozoa</taxon>
        <taxon>Arthropoda</taxon>
        <taxon>Hexapoda</taxon>
        <taxon>Insecta</taxon>
        <taxon>Pterygota</taxon>
        <taxon>Neoptera</taxon>
        <taxon>Polyneoptera</taxon>
        <taxon>Phasmatodea</taxon>
        <taxon>Timematodea</taxon>
        <taxon>Timematoidea</taxon>
        <taxon>Timematidae</taxon>
        <taxon>Timema</taxon>
    </lineage>
</organism>
<dbReference type="PANTHER" id="PTHR11200">
    <property type="entry name" value="INOSITOL 5-PHOSPHATASE"/>
    <property type="match status" value="1"/>
</dbReference>
<dbReference type="InterPro" id="IPR036691">
    <property type="entry name" value="Endo/exonu/phosph_ase_sf"/>
</dbReference>
<dbReference type="Gene3D" id="3.60.10.10">
    <property type="entry name" value="Endonuclease/exonuclease/phosphatase"/>
    <property type="match status" value="1"/>
</dbReference>
<dbReference type="InterPro" id="IPR000300">
    <property type="entry name" value="IPPc"/>
</dbReference>
<dbReference type="InterPro" id="IPR041611">
    <property type="entry name" value="SKICH"/>
</dbReference>
<dbReference type="GO" id="GO:0005737">
    <property type="term" value="C:cytoplasm"/>
    <property type="evidence" value="ECO:0007669"/>
    <property type="project" value="TreeGrafter"/>
</dbReference>
<sequence length="432" mass="49811">MQLYMITYNVATKHPEQDLDCLLGFHLAKANESLPDFYVVGLQEVKSQPQNIVLDALFDDPWTNALREVLASRDYVKVKTVRLQGTVISLFCLRKHLLHLRDIETQYTKTGFGGMWGNKGAVTIRLSIYGCSVCLVNCHLTPHDHLLQERVTDYNTIIKSQSFQAKETTNILYHDYVFWIGDLNFRLLSGLSATEIEQLVEKGELTRLLAKDQLRHVIDTGEAFSELVENLPTFPPTYKFEFHTSKYDLKRRPSWTDRILHKVNANVYENLTLQAEQLSYNSLDYYTLSDHKPVVAEFIIKVFSDYFERMIEFQPLDTWYIDEENYASYTLSGDVEPTMWDWIGVFKDGFTSLEEYLCYVYAMRGTNNTNTARSRVKSVVFPITAVRTPGQYRLLYFSNNSGSVLGMSEAFRAVNRQGTSTISQLTYSDGFQ</sequence>
<dbReference type="EMBL" id="OC000634">
    <property type="protein sequence ID" value="CAD7257915.1"/>
    <property type="molecule type" value="Genomic_DNA"/>
</dbReference>
<dbReference type="GO" id="GO:0004439">
    <property type="term" value="F:phosphatidylinositol-4,5-bisphosphate 5-phosphatase activity"/>
    <property type="evidence" value="ECO:0007669"/>
    <property type="project" value="TreeGrafter"/>
</dbReference>
<dbReference type="SMART" id="SM00128">
    <property type="entry name" value="IPPc"/>
    <property type="match status" value="1"/>
</dbReference>
<dbReference type="Pfam" id="PF17751">
    <property type="entry name" value="SKICH"/>
    <property type="match status" value="1"/>
</dbReference>
<dbReference type="GO" id="GO:0005886">
    <property type="term" value="C:plasma membrane"/>
    <property type="evidence" value="ECO:0007669"/>
    <property type="project" value="TreeGrafter"/>
</dbReference>
<dbReference type="InterPro" id="IPR046985">
    <property type="entry name" value="IP5"/>
</dbReference>
<gene>
    <name evidence="3" type="ORF">TSIB3V08_LOCUS2161</name>
</gene>
<reference evidence="3" key="1">
    <citation type="submission" date="2020-11" db="EMBL/GenBank/DDBJ databases">
        <authorList>
            <person name="Tran Van P."/>
        </authorList>
    </citation>
    <scope>NUCLEOTIDE SEQUENCE</scope>
</reference>
<dbReference type="Gene3D" id="2.60.40.2840">
    <property type="match status" value="1"/>
</dbReference>
<dbReference type="SUPFAM" id="SSF56219">
    <property type="entry name" value="DNase I-like"/>
    <property type="match status" value="1"/>
</dbReference>
<feature type="domain" description="Inositol polyphosphate-related phosphatase" evidence="2">
    <location>
        <begin position="1"/>
        <end position="312"/>
    </location>
</feature>
<dbReference type="Pfam" id="PF22669">
    <property type="entry name" value="Exo_endo_phos2"/>
    <property type="match status" value="1"/>
</dbReference>
<dbReference type="GO" id="GO:0046856">
    <property type="term" value="P:phosphatidylinositol dephosphorylation"/>
    <property type="evidence" value="ECO:0007669"/>
    <property type="project" value="InterPro"/>
</dbReference>